<evidence type="ECO:0000256" key="11">
    <source>
        <dbReference type="RuleBase" id="RU366014"/>
    </source>
</evidence>
<dbReference type="InterPro" id="IPR022312">
    <property type="entry name" value="DNA_pol_X"/>
</dbReference>
<evidence type="ECO:0000256" key="10">
    <source>
        <dbReference type="ARBA" id="ARBA00049244"/>
    </source>
</evidence>
<dbReference type="InterPro" id="IPR018944">
    <property type="entry name" value="DNA_pol_lambd_fingers_domain"/>
</dbReference>
<dbReference type="Gene3D" id="3.30.210.10">
    <property type="entry name" value="DNA polymerase, thumb domain"/>
    <property type="match status" value="1"/>
</dbReference>
<feature type="compositionally biased region" description="Polar residues" evidence="12">
    <location>
        <begin position="85"/>
        <end position="118"/>
    </location>
</feature>
<dbReference type="Pfam" id="PF10391">
    <property type="entry name" value="DNA_pol_lambd_f"/>
    <property type="match status" value="1"/>
</dbReference>
<dbReference type="STRING" id="1141098.A0A1Y2EL10"/>
<dbReference type="EMBL" id="MCFJ01000001">
    <property type="protein sequence ID" value="ORY71545.1"/>
    <property type="molecule type" value="Genomic_DNA"/>
</dbReference>
<dbReference type="SUPFAM" id="SSF81301">
    <property type="entry name" value="Nucleotidyltransferase"/>
    <property type="match status" value="1"/>
</dbReference>
<keyword evidence="6 11" id="KW-0227">DNA damage</keyword>
<dbReference type="GO" id="GO:0006303">
    <property type="term" value="P:double-strand break repair via nonhomologous end joining"/>
    <property type="evidence" value="ECO:0007669"/>
    <property type="project" value="TreeGrafter"/>
</dbReference>
<dbReference type="InterPro" id="IPR028207">
    <property type="entry name" value="DNA_pol_B_palm_palm"/>
</dbReference>
<keyword evidence="8 11" id="KW-0234">DNA repair</keyword>
<dbReference type="GO" id="GO:0003887">
    <property type="term" value="F:DNA-directed DNA polymerase activity"/>
    <property type="evidence" value="ECO:0007669"/>
    <property type="project" value="UniProtKB-UniRule"/>
</dbReference>
<feature type="region of interest" description="Disordered" evidence="12">
    <location>
        <begin position="69"/>
        <end position="122"/>
    </location>
</feature>
<evidence type="ECO:0000256" key="2">
    <source>
        <dbReference type="ARBA" id="ARBA00008323"/>
    </source>
</evidence>
<comment type="caution">
    <text evidence="14">The sequence shown here is derived from an EMBL/GenBank/DDBJ whole genome shotgun (WGS) entry which is preliminary data.</text>
</comment>
<dbReference type="Pfam" id="PF14792">
    <property type="entry name" value="DNA_pol_B_palm"/>
    <property type="match status" value="1"/>
</dbReference>
<dbReference type="Gene3D" id="1.10.150.110">
    <property type="entry name" value="DNA polymerase beta, N-terminal domain-like"/>
    <property type="match status" value="1"/>
</dbReference>
<dbReference type="GO" id="GO:0005634">
    <property type="term" value="C:nucleus"/>
    <property type="evidence" value="ECO:0007669"/>
    <property type="project" value="UniProtKB-SubCell"/>
</dbReference>
<dbReference type="FunFam" id="1.10.150.20:FF:000010">
    <property type="entry name" value="DNA polymerase lambda"/>
    <property type="match status" value="1"/>
</dbReference>
<dbReference type="InterPro" id="IPR027421">
    <property type="entry name" value="DNA_pol_lamdba_lyase_dom_sf"/>
</dbReference>
<dbReference type="PRINTS" id="PR00869">
    <property type="entry name" value="DNAPOLX"/>
</dbReference>
<keyword evidence="3 11" id="KW-0808">Transferase</keyword>
<feature type="domain" description="BRCT" evidence="13">
    <location>
        <begin position="131"/>
        <end position="156"/>
    </location>
</feature>
<keyword evidence="4 11" id="KW-0548">Nucleotidyltransferase</keyword>
<comment type="function">
    <text evidence="11">DNA polymerase that functions in several pathways of DNA repair. Involved in base excision repair (BER) responsible for repair of lesions that give rise to abasic (AP) sites in DNA. Also contributes to DNA double-strand break repair by non-homologous end joining and homologous recombination. Has both template-dependent and template-independent (terminal transferase) DNA polymerase activities. Has also a 5'-deoxyribose-5-phosphate lyase (dRP lyase) activity.</text>
</comment>
<dbReference type="InterPro" id="IPR002008">
    <property type="entry name" value="DNA_pol_X_beta-like"/>
</dbReference>
<evidence type="ECO:0000256" key="4">
    <source>
        <dbReference type="ARBA" id="ARBA00022695"/>
    </source>
</evidence>
<comment type="similarity">
    <text evidence="2 11">Belongs to the DNA polymerase type-X family.</text>
</comment>
<organism evidence="14 15">
    <name type="scientific">Pseudomassariella vexata</name>
    <dbReference type="NCBI Taxonomy" id="1141098"/>
    <lineage>
        <taxon>Eukaryota</taxon>
        <taxon>Fungi</taxon>
        <taxon>Dikarya</taxon>
        <taxon>Ascomycota</taxon>
        <taxon>Pezizomycotina</taxon>
        <taxon>Sordariomycetes</taxon>
        <taxon>Xylariomycetidae</taxon>
        <taxon>Amphisphaeriales</taxon>
        <taxon>Pseudomassariaceae</taxon>
        <taxon>Pseudomassariella</taxon>
    </lineage>
</organism>
<evidence type="ECO:0000313" key="15">
    <source>
        <dbReference type="Proteomes" id="UP000193689"/>
    </source>
</evidence>
<dbReference type="PRINTS" id="PR00870">
    <property type="entry name" value="DNAPOLXBETA"/>
</dbReference>
<dbReference type="OrthoDB" id="205514at2759"/>
<dbReference type="PROSITE" id="PS00522">
    <property type="entry name" value="DNA_POLYMERASE_X"/>
    <property type="match status" value="1"/>
</dbReference>
<sequence length="613" mass="68843">MSRLDFPTIFLLPTHIEPHKLLELESQIPSLTYNISEAEVILGCISKRQRAIFELRRLKLTIKELPLQTNSSGLPPAKRRKITNDRASSTTSDSDVNENSTTHAQQKVASTSNSTTASWDPGSYDATGHVVKVVKLAWFTDSVAKGMVLPVEDYTIYKGLKEARSMDISTPPRTVGVLERARDDDDTSPASQRVTHHRQAASTQRTRTLVLENRLALIRETTSEHDIDRSLLPIPDFLHSMYSCQRSTPINPPNDAFIEQLKKVRVLRTLNADKVGVRAYSTSIASLAAYPHLLVNASDVSRLPGCGPKIAELYQQWKSSGSLAEIENANQDPRLSVLKRFYDIWGVAETTAQDFYNRGWRDLDDIVEYGWESLTRVQQIGVKYHDEFLSGIPRAEVESIAQMILKQANKVRRGFHMVIVGGYRRGKQQCGDVDVLLSCPDASATQDVIEEIVESLETDKYVTHTLSLSTRNSERGQAPLAWKGEDRQGSGFDTLDKAMVVWQNPEWDRASAPKNPNPHRRVDIIISPWKTAGCAVIGWSGGTTFERDLRRYCKKEKSLKFDSSGIRNRIDGAWVDLEHASNGTPAPDMYTAERRVFEGLGLKWRPPEERNTG</sequence>
<accession>A0A1Y2EL10</accession>
<dbReference type="SMART" id="SM00483">
    <property type="entry name" value="POLXc"/>
    <property type="match status" value="1"/>
</dbReference>
<evidence type="ECO:0000256" key="8">
    <source>
        <dbReference type="ARBA" id="ARBA00023204"/>
    </source>
</evidence>
<feature type="region of interest" description="Disordered" evidence="12">
    <location>
        <begin position="180"/>
        <end position="205"/>
    </location>
</feature>
<comment type="catalytic activity">
    <reaction evidence="10 11">
        <text>DNA(n) + a 2'-deoxyribonucleoside 5'-triphosphate = DNA(n+1) + diphosphate</text>
        <dbReference type="Rhea" id="RHEA:22508"/>
        <dbReference type="Rhea" id="RHEA-COMP:17339"/>
        <dbReference type="Rhea" id="RHEA-COMP:17340"/>
        <dbReference type="ChEBI" id="CHEBI:33019"/>
        <dbReference type="ChEBI" id="CHEBI:61560"/>
        <dbReference type="ChEBI" id="CHEBI:173112"/>
        <dbReference type="EC" id="2.7.7.7"/>
    </reaction>
</comment>
<dbReference type="InterPro" id="IPR010996">
    <property type="entry name" value="HHH_MUS81"/>
</dbReference>
<dbReference type="Pfam" id="PF14791">
    <property type="entry name" value="DNA_pol_B_thumb"/>
    <property type="match status" value="1"/>
</dbReference>
<reference evidence="14 15" key="1">
    <citation type="submission" date="2016-07" db="EMBL/GenBank/DDBJ databases">
        <title>Pervasive Adenine N6-methylation of Active Genes in Fungi.</title>
        <authorList>
            <consortium name="DOE Joint Genome Institute"/>
            <person name="Mondo S.J."/>
            <person name="Dannebaum R.O."/>
            <person name="Kuo R.C."/>
            <person name="Labutti K."/>
            <person name="Haridas S."/>
            <person name="Kuo A."/>
            <person name="Salamov A."/>
            <person name="Ahrendt S.R."/>
            <person name="Lipzen A."/>
            <person name="Sullivan W."/>
            <person name="Andreopoulos W.B."/>
            <person name="Clum A."/>
            <person name="Lindquist E."/>
            <person name="Daum C."/>
            <person name="Ramamoorthy G.K."/>
            <person name="Gryganskyi A."/>
            <person name="Culley D."/>
            <person name="Magnuson J.K."/>
            <person name="James T.Y."/>
            <person name="O'Malley M.A."/>
            <person name="Stajich J.E."/>
            <person name="Spatafora J.W."/>
            <person name="Visel A."/>
            <person name="Grigoriev I.V."/>
        </authorList>
    </citation>
    <scope>NUCLEOTIDE SEQUENCE [LARGE SCALE GENOMIC DNA]</scope>
    <source>
        <strain evidence="14 15">CBS 129021</strain>
    </source>
</reference>
<dbReference type="CDD" id="cd00141">
    <property type="entry name" value="NT_POLXc"/>
    <property type="match status" value="1"/>
</dbReference>
<dbReference type="RefSeq" id="XP_040721137.1">
    <property type="nucleotide sequence ID" value="XM_040863233.1"/>
</dbReference>
<name>A0A1Y2EL10_9PEZI</name>
<keyword evidence="15" id="KW-1185">Reference proteome</keyword>
<dbReference type="FunFam" id="1.10.150.110:FF:000005">
    <property type="entry name" value="DNA polymerase POL4"/>
    <property type="match status" value="1"/>
</dbReference>
<dbReference type="Gene3D" id="3.30.460.10">
    <property type="entry name" value="Beta Polymerase, domain 2"/>
    <property type="match status" value="1"/>
</dbReference>
<dbReference type="InterPro" id="IPR001357">
    <property type="entry name" value="BRCT_dom"/>
</dbReference>
<dbReference type="SUPFAM" id="SSF81585">
    <property type="entry name" value="PsbU/PolX domain-like"/>
    <property type="match status" value="1"/>
</dbReference>
<dbReference type="EC" id="2.7.7.7" evidence="11"/>
<dbReference type="PROSITE" id="PS50172">
    <property type="entry name" value="BRCT"/>
    <property type="match status" value="1"/>
</dbReference>
<keyword evidence="5" id="KW-0479">Metal-binding</keyword>
<dbReference type="InParanoid" id="A0A1Y2EL10"/>
<protein>
    <recommendedName>
        <fullName evidence="11">DNA polymerase</fullName>
        <ecNumber evidence="11">2.7.7.7</ecNumber>
    </recommendedName>
</protein>
<evidence type="ECO:0000256" key="7">
    <source>
        <dbReference type="ARBA" id="ARBA00022932"/>
    </source>
</evidence>
<evidence type="ECO:0000256" key="12">
    <source>
        <dbReference type="SAM" id="MobiDB-lite"/>
    </source>
</evidence>
<dbReference type="GO" id="GO:0003677">
    <property type="term" value="F:DNA binding"/>
    <property type="evidence" value="ECO:0007669"/>
    <property type="project" value="UniProtKB-UniRule"/>
</dbReference>
<evidence type="ECO:0000256" key="9">
    <source>
        <dbReference type="ARBA" id="ARBA00023242"/>
    </source>
</evidence>
<evidence type="ECO:0000313" key="14">
    <source>
        <dbReference type="EMBL" id="ORY71545.1"/>
    </source>
</evidence>
<dbReference type="GO" id="GO:0046872">
    <property type="term" value="F:metal ion binding"/>
    <property type="evidence" value="ECO:0007669"/>
    <property type="project" value="UniProtKB-UniRule"/>
</dbReference>
<dbReference type="PANTHER" id="PTHR11276:SF29">
    <property type="entry name" value="DNA POLYMERASE TYPE-X FAMILY PROTEIN POL4"/>
    <property type="match status" value="1"/>
</dbReference>
<dbReference type="InterPro" id="IPR043519">
    <property type="entry name" value="NT_sf"/>
</dbReference>
<dbReference type="InterPro" id="IPR019843">
    <property type="entry name" value="DNA_pol-X_BS"/>
</dbReference>
<evidence type="ECO:0000256" key="6">
    <source>
        <dbReference type="ARBA" id="ARBA00022763"/>
    </source>
</evidence>
<dbReference type="AlphaFoldDB" id="A0A1Y2EL10"/>
<keyword evidence="7 11" id="KW-0239">DNA-directed DNA polymerase</keyword>
<evidence type="ECO:0000256" key="1">
    <source>
        <dbReference type="ARBA" id="ARBA00004123"/>
    </source>
</evidence>
<dbReference type="Pfam" id="PF14716">
    <property type="entry name" value="HHH_8"/>
    <property type="match status" value="1"/>
</dbReference>
<evidence type="ECO:0000256" key="5">
    <source>
        <dbReference type="ARBA" id="ARBA00022723"/>
    </source>
</evidence>
<dbReference type="FunFam" id="3.30.210.10:FF:000005">
    <property type="entry name" value="DNA polymerase IV"/>
    <property type="match status" value="1"/>
</dbReference>
<dbReference type="Gene3D" id="1.10.150.20">
    <property type="entry name" value="5' to 3' exonuclease, C-terminal subdomain"/>
    <property type="match status" value="1"/>
</dbReference>
<dbReference type="InterPro" id="IPR029398">
    <property type="entry name" value="PolB_thumb"/>
</dbReference>
<dbReference type="InterPro" id="IPR002054">
    <property type="entry name" value="DNA-dir_DNA_pol_X"/>
</dbReference>
<proteinExistence type="inferred from homology"/>
<dbReference type="PANTHER" id="PTHR11276">
    <property type="entry name" value="DNA POLYMERASE TYPE-X FAMILY MEMBER"/>
    <property type="match status" value="1"/>
</dbReference>
<dbReference type="SUPFAM" id="SSF47802">
    <property type="entry name" value="DNA polymerase beta, N-terminal domain-like"/>
    <property type="match status" value="1"/>
</dbReference>
<dbReference type="InterPro" id="IPR037160">
    <property type="entry name" value="DNA_Pol_thumb_sf"/>
</dbReference>
<gene>
    <name evidence="14" type="ORF">BCR38DRAFT_480053</name>
</gene>
<evidence type="ECO:0000259" key="13">
    <source>
        <dbReference type="PROSITE" id="PS50172"/>
    </source>
</evidence>
<dbReference type="GeneID" id="63779445"/>
<evidence type="ECO:0000256" key="3">
    <source>
        <dbReference type="ARBA" id="ARBA00022679"/>
    </source>
</evidence>
<dbReference type="Proteomes" id="UP000193689">
    <property type="component" value="Unassembled WGS sequence"/>
</dbReference>
<comment type="subcellular location">
    <subcellularLocation>
        <location evidence="1 11">Nucleus</location>
    </subcellularLocation>
</comment>
<keyword evidence="9 11" id="KW-0539">Nucleus</keyword>